<dbReference type="NCBIfam" id="TIGR00377">
    <property type="entry name" value="ant_ant_sig"/>
    <property type="match status" value="1"/>
</dbReference>
<dbReference type="PANTHER" id="PTHR33495">
    <property type="entry name" value="ANTI-SIGMA FACTOR ANTAGONIST TM_1081-RELATED-RELATED"/>
    <property type="match status" value="1"/>
</dbReference>
<reference evidence="4 5" key="1">
    <citation type="submission" date="2020-08" db="EMBL/GenBank/DDBJ databases">
        <title>Sequencing the genomes of 1000 actinobacteria strains.</title>
        <authorList>
            <person name="Klenk H.-P."/>
        </authorList>
    </citation>
    <scope>NUCLEOTIDE SEQUENCE [LARGE SCALE GENOMIC DNA]</scope>
    <source>
        <strain evidence="4 5">DSM 43768</strain>
    </source>
</reference>
<dbReference type="GO" id="GO:0043856">
    <property type="term" value="F:anti-sigma factor antagonist activity"/>
    <property type="evidence" value="ECO:0007669"/>
    <property type="project" value="InterPro"/>
</dbReference>
<dbReference type="CDD" id="cd07043">
    <property type="entry name" value="STAS_anti-anti-sigma_factors"/>
    <property type="match status" value="1"/>
</dbReference>
<dbReference type="Gene3D" id="3.30.750.24">
    <property type="entry name" value="STAS domain"/>
    <property type="match status" value="1"/>
</dbReference>
<dbReference type="EMBL" id="JACHMI010000001">
    <property type="protein sequence ID" value="MBB6549693.1"/>
    <property type="molecule type" value="Genomic_DNA"/>
</dbReference>
<dbReference type="SUPFAM" id="SSF52091">
    <property type="entry name" value="SpoIIaa-like"/>
    <property type="match status" value="1"/>
</dbReference>
<dbReference type="Proteomes" id="UP000565579">
    <property type="component" value="Unassembled WGS sequence"/>
</dbReference>
<dbReference type="InterPro" id="IPR058548">
    <property type="entry name" value="MlaB-like_STAS"/>
</dbReference>
<dbReference type="InterPro" id="IPR002645">
    <property type="entry name" value="STAS_dom"/>
</dbReference>
<dbReference type="Pfam" id="PF13466">
    <property type="entry name" value="STAS_2"/>
    <property type="match status" value="1"/>
</dbReference>
<evidence type="ECO:0000313" key="4">
    <source>
        <dbReference type="EMBL" id="MBB6549693.1"/>
    </source>
</evidence>
<comment type="similarity">
    <text evidence="1 2">Belongs to the anti-sigma-factor antagonist family.</text>
</comment>
<dbReference type="InterPro" id="IPR003658">
    <property type="entry name" value="Anti-sigma_ant"/>
</dbReference>
<evidence type="ECO:0000259" key="3">
    <source>
        <dbReference type="PROSITE" id="PS50801"/>
    </source>
</evidence>
<evidence type="ECO:0000256" key="1">
    <source>
        <dbReference type="ARBA" id="ARBA00009013"/>
    </source>
</evidence>
<dbReference type="RefSeq" id="WP_185104079.1">
    <property type="nucleotide sequence ID" value="NZ_JACHMI010000001.1"/>
</dbReference>
<gene>
    <name evidence="4" type="ORF">HD593_004488</name>
</gene>
<dbReference type="PROSITE" id="PS50801">
    <property type="entry name" value="STAS"/>
    <property type="match status" value="1"/>
</dbReference>
<name>A0A7X0NU48_9ACTN</name>
<dbReference type="InterPro" id="IPR036513">
    <property type="entry name" value="STAS_dom_sf"/>
</dbReference>
<protein>
    <recommendedName>
        <fullName evidence="2">Anti-sigma factor antagonist</fullName>
    </recommendedName>
</protein>
<feature type="domain" description="STAS" evidence="3">
    <location>
        <begin position="36"/>
        <end position="145"/>
    </location>
</feature>
<accession>A0A7X0NU48</accession>
<evidence type="ECO:0000256" key="2">
    <source>
        <dbReference type="RuleBase" id="RU003749"/>
    </source>
</evidence>
<keyword evidence="5" id="KW-1185">Reference proteome</keyword>
<organism evidence="4 5">
    <name type="scientific">Nonomuraea rubra</name>
    <dbReference type="NCBI Taxonomy" id="46180"/>
    <lineage>
        <taxon>Bacteria</taxon>
        <taxon>Bacillati</taxon>
        <taxon>Actinomycetota</taxon>
        <taxon>Actinomycetes</taxon>
        <taxon>Streptosporangiales</taxon>
        <taxon>Streptosporangiaceae</taxon>
        <taxon>Nonomuraea</taxon>
    </lineage>
</organism>
<dbReference type="PANTHER" id="PTHR33495:SF2">
    <property type="entry name" value="ANTI-SIGMA FACTOR ANTAGONIST TM_1081-RELATED"/>
    <property type="match status" value="1"/>
</dbReference>
<dbReference type="AlphaFoldDB" id="A0A7X0NU48"/>
<evidence type="ECO:0000313" key="5">
    <source>
        <dbReference type="Proteomes" id="UP000565579"/>
    </source>
</evidence>
<comment type="caution">
    <text evidence="4">The sequence shown here is derived from an EMBL/GenBank/DDBJ whole genome shotgun (WGS) entry which is preliminary data.</text>
</comment>
<sequence length="152" mass="15618">MPGTGSAGMLSDIAARAGGCGRGGASVGTAGAMTDLFIDVQHVQGCHVVRLDGEVDRTTQQPLAETFTGLLQAGTPKIVVDVAGLTFCDSGGLWTLISSQRQAEERGGGLRLIGVRGTLARLLTITQLVHLFPPYRSLAEATTWAGSGGGPR</sequence>
<proteinExistence type="inferred from homology"/>